<keyword evidence="6" id="KW-0804">Transcription</keyword>
<dbReference type="GO" id="GO:0000976">
    <property type="term" value="F:transcription cis-regulatory region binding"/>
    <property type="evidence" value="ECO:0007669"/>
    <property type="project" value="TreeGrafter"/>
</dbReference>
<evidence type="ECO:0000313" key="9">
    <source>
        <dbReference type="EMBL" id="QIZ69935.1"/>
    </source>
</evidence>
<comment type="similarity">
    <text evidence="1">Belongs to the Fur family.</text>
</comment>
<dbReference type="RefSeq" id="WP_168568092.1">
    <property type="nucleotide sequence ID" value="NZ_CP051167.1"/>
</dbReference>
<keyword evidence="10" id="KW-1185">Reference proteome</keyword>
<dbReference type="SUPFAM" id="SSF46785">
    <property type="entry name" value="Winged helix' DNA-binding domain"/>
    <property type="match status" value="1"/>
</dbReference>
<dbReference type="GO" id="GO:0045892">
    <property type="term" value="P:negative regulation of DNA-templated transcription"/>
    <property type="evidence" value="ECO:0007669"/>
    <property type="project" value="TreeGrafter"/>
</dbReference>
<evidence type="ECO:0000256" key="2">
    <source>
        <dbReference type="ARBA" id="ARBA00022491"/>
    </source>
</evidence>
<dbReference type="InterPro" id="IPR002481">
    <property type="entry name" value="FUR"/>
</dbReference>
<evidence type="ECO:0000256" key="6">
    <source>
        <dbReference type="ARBA" id="ARBA00023163"/>
    </source>
</evidence>
<feature type="compositionally biased region" description="Polar residues" evidence="8">
    <location>
        <begin position="146"/>
        <end position="156"/>
    </location>
</feature>
<dbReference type="PANTHER" id="PTHR33202:SF7">
    <property type="entry name" value="FERRIC UPTAKE REGULATION PROTEIN"/>
    <property type="match status" value="1"/>
</dbReference>
<keyword evidence="7" id="KW-0479">Metal-binding</keyword>
<feature type="binding site" evidence="7">
    <location>
        <position position="103"/>
    </location>
    <ligand>
        <name>Zn(2+)</name>
        <dbReference type="ChEBI" id="CHEBI:29105"/>
    </ligand>
</feature>
<feature type="region of interest" description="Disordered" evidence="8">
    <location>
        <begin position="145"/>
        <end position="187"/>
    </location>
</feature>
<evidence type="ECO:0000256" key="7">
    <source>
        <dbReference type="PIRSR" id="PIRSR602481-1"/>
    </source>
</evidence>
<dbReference type="AlphaFoldDB" id="A0A6H1TU28"/>
<dbReference type="Proteomes" id="UP000500857">
    <property type="component" value="Chromosome"/>
</dbReference>
<dbReference type="Gene3D" id="1.10.10.10">
    <property type="entry name" value="Winged helix-like DNA-binding domain superfamily/Winged helix DNA-binding domain"/>
    <property type="match status" value="1"/>
</dbReference>
<dbReference type="EMBL" id="CP051167">
    <property type="protein sequence ID" value="QIZ69935.1"/>
    <property type="molecule type" value="Genomic_DNA"/>
</dbReference>
<dbReference type="InterPro" id="IPR043135">
    <property type="entry name" value="Fur_C"/>
</dbReference>
<dbReference type="CDD" id="cd07153">
    <property type="entry name" value="Fur_like"/>
    <property type="match status" value="1"/>
</dbReference>
<dbReference type="KEGG" id="oxy:HCG48_04530"/>
<keyword evidence="3 7" id="KW-0862">Zinc</keyword>
<organism evidence="9 10">
    <name type="scientific">Oxynema aestuarii AP17</name>
    <dbReference type="NCBI Taxonomy" id="2064643"/>
    <lineage>
        <taxon>Bacteria</taxon>
        <taxon>Bacillati</taxon>
        <taxon>Cyanobacteriota</taxon>
        <taxon>Cyanophyceae</taxon>
        <taxon>Oscillatoriophycideae</taxon>
        <taxon>Oscillatoriales</taxon>
        <taxon>Oscillatoriaceae</taxon>
        <taxon>Oxynema</taxon>
        <taxon>Oxynema aestuarii</taxon>
    </lineage>
</organism>
<dbReference type="Pfam" id="PF01475">
    <property type="entry name" value="FUR"/>
    <property type="match status" value="1"/>
</dbReference>
<evidence type="ECO:0000256" key="5">
    <source>
        <dbReference type="ARBA" id="ARBA00023125"/>
    </source>
</evidence>
<dbReference type="GO" id="GO:1900376">
    <property type="term" value="P:regulation of secondary metabolite biosynthetic process"/>
    <property type="evidence" value="ECO:0007669"/>
    <property type="project" value="TreeGrafter"/>
</dbReference>
<dbReference type="GO" id="GO:0008270">
    <property type="term" value="F:zinc ion binding"/>
    <property type="evidence" value="ECO:0007669"/>
    <property type="project" value="TreeGrafter"/>
</dbReference>
<sequence>MKKETTSAKPIRSLDDALHRCQSLGMRLSRQRRYILELLWQAQEHLSAREIYDRLNQAGKAIGHTSVYQNLEALSSQGIIECIERSDGRLYGNISDSHSHVNCLQSNRLLDVYVELPPEIIERVERETGVRIVDYRINFYGYSVEDGQTNDQQGTDSPDEGAWMGDNPAADPEERPGAEIDANGAAV</sequence>
<gene>
    <name evidence="9" type="ORF">HCG48_04530</name>
</gene>
<reference evidence="9 10" key="1">
    <citation type="submission" date="2020-04" db="EMBL/GenBank/DDBJ databases">
        <authorList>
            <person name="Basu S."/>
            <person name="Maruthanayagam V."/>
            <person name="Chakraborty S."/>
            <person name="Pramanik A."/>
            <person name="Mukherjee J."/>
            <person name="Brink B."/>
        </authorList>
    </citation>
    <scope>NUCLEOTIDE SEQUENCE [LARGE SCALE GENOMIC DNA]</scope>
    <source>
        <strain evidence="9 10">AP17</strain>
    </source>
</reference>
<dbReference type="GO" id="GO:0003700">
    <property type="term" value="F:DNA-binding transcription factor activity"/>
    <property type="evidence" value="ECO:0007669"/>
    <property type="project" value="InterPro"/>
</dbReference>
<evidence type="ECO:0000256" key="4">
    <source>
        <dbReference type="ARBA" id="ARBA00023015"/>
    </source>
</evidence>
<name>A0A6H1TU28_9CYAN</name>
<keyword evidence="2" id="KW-0678">Repressor</keyword>
<comment type="cofactor">
    <cofactor evidence="7">
        <name>Zn(2+)</name>
        <dbReference type="ChEBI" id="CHEBI:29105"/>
    </cofactor>
    <text evidence="7">Binds 1 zinc ion per subunit.</text>
</comment>
<dbReference type="InterPro" id="IPR036390">
    <property type="entry name" value="WH_DNA-bd_sf"/>
</dbReference>
<protein>
    <submittedName>
        <fullName evidence="9">Transcriptional repressor</fullName>
    </submittedName>
</protein>
<accession>A0A6H1TU28</accession>
<proteinExistence type="inferred from homology"/>
<dbReference type="PANTHER" id="PTHR33202">
    <property type="entry name" value="ZINC UPTAKE REGULATION PROTEIN"/>
    <property type="match status" value="1"/>
</dbReference>
<keyword evidence="4" id="KW-0805">Transcription regulation</keyword>
<dbReference type="Gene3D" id="3.30.1490.190">
    <property type="match status" value="1"/>
</dbReference>
<dbReference type="InterPro" id="IPR036388">
    <property type="entry name" value="WH-like_DNA-bd_sf"/>
</dbReference>
<evidence type="ECO:0000256" key="8">
    <source>
        <dbReference type="SAM" id="MobiDB-lite"/>
    </source>
</evidence>
<keyword evidence="5" id="KW-0238">DNA-binding</keyword>
<evidence type="ECO:0000256" key="1">
    <source>
        <dbReference type="ARBA" id="ARBA00007957"/>
    </source>
</evidence>
<evidence type="ECO:0000256" key="3">
    <source>
        <dbReference type="ARBA" id="ARBA00022833"/>
    </source>
</evidence>
<evidence type="ECO:0000313" key="10">
    <source>
        <dbReference type="Proteomes" id="UP000500857"/>
    </source>
</evidence>